<dbReference type="FunFam" id="2.40.50.770:FF:000001">
    <property type="entry name" value="Tudor domain-containing protein 3"/>
    <property type="match status" value="1"/>
</dbReference>
<organism evidence="19 20">
    <name type="scientific">Sparus aurata</name>
    <name type="common">Gilthead sea bream</name>
    <dbReference type="NCBI Taxonomy" id="8175"/>
    <lineage>
        <taxon>Eukaryota</taxon>
        <taxon>Metazoa</taxon>
        <taxon>Chordata</taxon>
        <taxon>Craniata</taxon>
        <taxon>Vertebrata</taxon>
        <taxon>Euteleostomi</taxon>
        <taxon>Actinopterygii</taxon>
        <taxon>Neopterygii</taxon>
        <taxon>Teleostei</taxon>
        <taxon>Neoteleostei</taxon>
        <taxon>Acanthomorphata</taxon>
        <taxon>Eupercaria</taxon>
        <taxon>Spariformes</taxon>
        <taxon>Sparidae</taxon>
        <taxon>Sparus</taxon>
    </lineage>
</organism>
<evidence type="ECO:0000256" key="3">
    <source>
        <dbReference type="ARBA" id="ARBA00004496"/>
    </source>
</evidence>
<feature type="compositionally biased region" description="Polar residues" evidence="16">
    <location>
        <begin position="672"/>
        <end position="685"/>
    </location>
</feature>
<dbReference type="GO" id="GO:0008380">
    <property type="term" value="P:RNA splicing"/>
    <property type="evidence" value="ECO:0007669"/>
    <property type="project" value="UniProtKB-KW"/>
</dbReference>
<comment type="similarity">
    <text evidence="4">Belongs to the SMN family.</text>
</comment>
<sequence>MYFDPLGAPYLLSASQSVTYVTYGRSILTLASFIIVGRRICFAKSDSRYSSGLTLNVLASLCYTSTVWTKMTDLTDSLAKEGWYLSEEGIAELKGSAEKITTSDIIRIALDSDLRPLGRKFLPADINSGRTEKLDGPCVLQVQKVRNVSAPKDREESQGAPRMLRLQMTDGHTTCVGLEFKHLSKISLNTPPGTKVKLLGTVQVKNGLLLLDDSKISVLGGEVDHMVEKWELQRSLAKHSRSNIGAEGGPPPFVPFGQRCARMDEVDSRDLDQRKTLQTLNVFKSSEENAEFEKQRTAAIAEVAKTKEGPRTFGGGGNAGSNLSSTASSYRSRDSYQQRRREDRVERPDSRQDGNYRELVDERALRDIMEMGFNREAARQALMDNNNNLEVALNSLLTGSSGSRPGPPPVAESNKPPPRARGRGRGRSRNDDEEEGAGGRPSGPSTLFDFLESKMGVFSIDDPKSQAPQRHHEGKANFSNSDYYSKETSQTKFSSHNEHRQQRNDRPPRFHRDTDFPKPGQEPISNCTTSQASAQAQQWKGQERWSRGTSNRSQSDRRETRDETIFPSSFPTTYTRSKELQQQMEFSGSHHQQRYRNGDGGGNMAGVSNRRGVKDTPPTTKLTNSAGEELDGRGNNKRQDRIEEHNNSRRMGKTDRPNSNHFDRQRDGGPPNFNSRGGSSGTSQEAGLPRDCRIMTGDPSTFQNGDMEHKRTGPIKPANSSFPPNREQQLSKKNAPNNPGSKKRSGQGKGQGPRGPEKSHNVEQAWKPGDQCLALYWEDSKFYHARIDAVHPSGTTAVVVFSDYGNCEEVLLHNIKPVPADVMEEDDGYYDSSLEFRRGGDGQPRRTRPTQQYYQPPRARD</sequence>
<name>A0A671XV42_SPAAU</name>
<feature type="compositionally biased region" description="Polar residues" evidence="16">
    <location>
        <begin position="718"/>
        <end position="738"/>
    </location>
</feature>
<feature type="compositionally biased region" description="Basic residues" evidence="16">
    <location>
        <begin position="418"/>
        <end position="427"/>
    </location>
</feature>
<dbReference type="InterPro" id="IPR009060">
    <property type="entry name" value="UBA-like_sf"/>
</dbReference>
<evidence type="ECO:0000256" key="9">
    <source>
        <dbReference type="ARBA" id="ARBA00022853"/>
    </source>
</evidence>
<dbReference type="FunCoup" id="A0A671XV42">
    <property type="interactions" value="2222"/>
</dbReference>
<dbReference type="InterPro" id="IPR010304">
    <property type="entry name" value="SMN_Tudor"/>
</dbReference>
<dbReference type="OMA" id="YHQRSRN"/>
<dbReference type="InterPro" id="IPR013894">
    <property type="entry name" value="RMI1_OB"/>
</dbReference>
<dbReference type="PROSITE" id="PS50030">
    <property type="entry name" value="UBA"/>
    <property type="match status" value="1"/>
</dbReference>
<evidence type="ECO:0000256" key="16">
    <source>
        <dbReference type="SAM" id="MobiDB-lite"/>
    </source>
</evidence>
<evidence type="ECO:0000313" key="20">
    <source>
        <dbReference type="Proteomes" id="UP000472265"/>
    </source>
</evidence>
<keyword evidence="11" id="KW-0539">Nucleus</keyword>
<proteinExistence type="inferred from homology"/>
<dbReference type="GO" id="GO:0006397">
    <property type="term" value="P:mRNA processing"/>
    <property type="evidence" value="ECO:0007669"/>
    <property type="project" value="UniProtKB-KW"/>
</dbReference>
<dbReference type="GeneTree" id="ENSGT00940000155487"/>
<evidence type="ECO:0000256" key="10">
    <source>
        <dbReference type="ARBA" id="ARBA00023187"/>
    </source>
</evidence>
<accession>A0A671XV42</accession>
<evidence type="ECO:0000256" key="13">
    <source>
        <dbReference type="ARBA" id="ARBA00037618"/>
    </source>
</evidence>
<keyword evidence="8" id="KW-0747">Spliceosome</keyword>
<dbReference type="InterPro" id="IPR015940">
    <property type="entry name" value="UBA"/>
</dbReference>
<dbReference type="SMART" id="SM00333">
    <property type="entry name" value="TUDOR"/>
    <property type="match status" value="1"/>
</dbReference>
<feature type="region of interest" description="Disordered" evidence="16">
    <location>
        <begin position="460"/>
        <end position="764"/>
    </location>
</feature>
<dbReference type="CDD" id="cd20413">
    <property type="entry name" value="Tudor_TDRD3"/>
    <property type="match status" value="1"/>
</dbReference>
<evidence type="ECO:0000259" key="17">
    <source>
        <dbReference type="PROSITE" id="PS50030"/>
    </source>
</evidence>
<comment type="subcellular location">
    <subcellularLocation>
        <location evidence="3">Cytoplasm</location>
    </subcellularLocation>
    <subcellularLocation>
        <location evidence="1">Nucleus speckle</location>
    </subcellularLocation>
    <subcellularLocation>
        <location evidence="2">Nucleus</location>
        <location evidence="2">Cajal body</location>
    </subcellularLocation>
</comment>
<evidence type="ECO:0000256" key="8">
    <source>
        <dbReference type="ARBA" id="ARBA00022728"/>
    </source>
</evidence>
<dbReference type="PANTHER" id="PTHR13681:SF24">
    <property type="entry name" value="TUDOR DOMAIN-CONTAINING PROTEIN 3"/>
    <property type="match status" value="1"/>
</dbReference>
<evidence type="ECO:0000256" key="5">
    <source>
        <dbReference type="ARBA" id="ARBA00013421"/>
    </source>
</evidence>
<comment type="function">
    <text evidence="13">Involved in spliceosome assembly.</text>
</comment>
<dbReference type="InterPro" id="IPR047379">
    <property type="entry name" value="Tudor_TDRD3"/>
</dbReference>
<dbReference type="InterPro" id="IPR002999">
    <property type="entry name" value="Tudor"/>
</dbReference>
<keyword evidence="20" id="KW-1185">Reference proteome</keyword>
<dbReference type="GO" id="GO:0016607">
    <property type="term" value="C:nuclear speck"/>
    <property type="evidence" value="ECO:0007669"/>
    <property type="project" value="UniProtKB-SubCell"/>
</dbReference>
<keyword evidence="10" id="KW-0508">mRNA splicing</keyword>
<dbReference type="InterPro" id="IPR041915">
    <property type="entry name" value="UBA_TDRD3"/>
</dbReference>
<dbReference type="PANTHER" id="PTHR13681">
    <property type="entry name" value="SURVIVAL OF MOTOR NEURON-RELATED-SPLICING FACTOR 30-RELATED"/>
    <property type="match status" value="1"/>
</dbReference>
<dbReference type="CDD" id="cd14282">
    <property type="entry name" value="UBA_TDRD3"/>
    <property type="match status" value="1"/>
</dbReference>
<evidence type="ECO:0000256" key="2">
    <source>
        <dbReference type="ARBA" id="ARBA00004408"/>
    </source>
</evidence>
<feature type="region of interest" description="Disordered" evidence="16">
    <location>
        <begin position="302"/>
        <end position="358"/>
    </location>
</feature>
<dbReference type="SMART" id="SM00165">
    <property type="entry name" value="UBA"/>
    <property type="match status" value="1"/>
</dbReference>
<dbReference type="InterPro" id="IPR042470">
    <property type="entry name" value="RMI1_N_C_sf"/>
</dbReference>
<feature type="region of interest" description="Disordered" evidence="16">
    <location>
        <begin position="824"/>
        <end position="861"/>
    </location>
</feature>
<feature type="compositionally biased region" description="Basic and acidic residues" evidence="16">
    <location>
        <begin position="331"/>
        <end position="358"/>
    </location>
</feature>
<evidence type="ECO:0000256" key="11">
    <source>
        <dbReference type="ARBA" id="ARBA00023242"/>
    </source>
</evidence>
<evidence type="ECO:0000259" key="18">
    <source>
        <dbReference type="PROSITE" id="PS50304"/>
    </source>
</evidence>
<dbReference type="GO" id="GO:0015030">
    <property type="term" value="C:Cajal body"/>
    <property type="evidence" value="ECO:0007669"/>
    <property type="project" value="UniProtKB-SubCell"/>
</dbReference>
<feature type="compositionally biased region" description="Polar residues" evidence="16">
    <location>
        <begin position="566"/>
        <end position="590"/>
    </location>
</feature>
<reference evidence="19" key="2">
    <citation type="submission" date="2025-08" db="UniProtKB">
        <authorList>
            <consortium name="Ensembl"/>
        </authorList>
    </citation>
    <scope>IDENTIFICATION</scope>
</reference>
<evidence type="ECO:0000256" key="7">
    <source>
        <dbReference type="ARBA" id="ARBA00022664"/>
    </source>
</evidence>
<reference evidence="19" key="3">
    <citation type="submission" date="2025-09" db="UniProtKB">
        <authorList>
            <consortium name="Ensembl"/>
        </authorList>
    </citation>
    <scope>IDENTIFICATION</scope>
</reference>
<feature type="compositionally biased region" description="Pro residues" evidence="16">
    <location>
        <begin position="405"/>
        <end position="417"/>
    </location>
</feature>
<feature type="compositionally biased region" description="Basic and acidic residues" evidence="16">
    <location>
        <begin position="630"/>
        <end position="667"/>
    </location>
</feature>
<feature type="compositionally biased region" description="Basic and acidic residues" evidence="16">
    <location>
        <begin position="554"/>
        <end position="564"/>
    </location>
</feature>
<evidence type="ECO:0000256" key="6">
    <source>
        <dbReference type="ARBA" id="ARBA00022490"/>
    </source>
</evidence>
<dbReference type="PROSITE" id="PS50304">
    <property type="entry name" value="TUDOR"/>
    <property type="match status" value="1"/>
</dbReference>
<dbReference type="SUPFAM" id="SSF46934">
    <property type="entry name" value="UBA-like"/>
    <property type="match status" value="1"/>
</dbReference>
<dbReference type="Proteomes" id="UP000472265">
    <property type="component" value="Chromosome 4"/>
</dbReference>
<keyword evidence="6" id="KW-0963">Cytoplasm</keyword>
<keyword evidence="9" id="KW-0156">Chromatin regulator</keyword>
<feature type="compositionally biased region" description="Polar residues" evidence="16">
    <location>
        <begin position="617"/>
        <end position="626"/>
    </location>
</feature>
<dbReference type="Pfam" id="PF06003">
    <property type="entry name" value="SMN_Tudor"/>
    <property type="match status" value="1"/>
</dbReference>
<dbReference type="Pfam" id="PF22562">
    <property type="entry name" value="UBA_7"/>
    <property type="match status" value="1"/>
</dbReference>
<evidence type="ECO:0000256" key="15">
    <source>
        <dbReference type="ARBA" id="ARBA00042567"/>
    </source>
</evidence>
<feature type="domain" description="Tudor" evidence="18">
    <location>
        <begin position="765"/>
        <end position="825"/>
    </location>
</feature>
<reference evidence="19" key="1">
    <citation type="submission" date="2021-04" db="EMBL/GenBank/DDBJ databases">
        <authorList>
            <consortium name="Wellcome Sanger Institute Data Sharing"/>
        </authorList>
    </citation>
    <scope>NUCLEOTIDE SEQUENCE [LARGE SCALE GENOMIC DNA]</scope>
</reference>
<protein>
    <recommendedName>
        <fullName evidence="14">Survival of motor neuron-related-splicing factor 30</fullName>
    </recommendedName>
    <alternativeName>
        <fullName evidence="15">Survival motor neuron domain-containing protein 1</fullName>
    </alternativeName>
    <alternativeName>
        <fullName evidence="5">Tudor domain-containing protein 3</fullName>
    </alternativeName>
</protein>
<dbReference type="SUPFAM" id="SSF63748">
    <property type="entry name" value="Tudor/PWWP/MBT"/>
    <property type="match status" value="1"/>
</dbReference>
<dbReference type="InParanoid" id="A0A671XV42"/>
<dbReference type="GO" id="GO:0005681">
    <property type="term" value="C:spliceosomal complex"/>
    <property type="evidence" value="ECO:0007669"/>
    <property type="project" value="UniProtKB-KW"/>
</dbReference>
<dbReference type="AlphaFoldDB" id="A0A671XV42"/>
<evidence type="ECO:0000256" key="1">
    <source>
        <dbReference type="ARBA" id="ARBA00004324"/>
    </source>
</evidence>
<feature type="compositionally biased region" description="Low complexity" evidence="16">
    <location>
        <begin position="320"/>
        <end position="330"/>
    </location>
</feature>
<dbReference type="GO" id="GO:0003723">
    <property type="term" value="F:RNA binding"/>
    <property type="evidence" value="ECO:0007669"/>
    <property type="project" value="InterPro"/>
</dbReference>
<feature type="compositionally biased region" description="Polar residues" evidence="16">
    <location>
        <begin position="477"/>
        <end position="494"/>
    </location>
</feature>
<feature type="region of interest" description="Disordered" evidence="16">
    <location>
        <begin position="397"/>
        <end position="448"/>
    </location>
</feature>
<dbReference type="Gene3D" id="1.10.8.10">
    <property type="entry name" value="DNA helicase RuvA subunit, C-terminal domain"/>
    <property type="match status" value="1"/>
</dbReference>
<feature type="domain" description="UBA" evidence="17">
    <location>
        <begin position="359"/>
        <end position="399"/>
    </location>
</feature>
<dbReference type="SMART" id="SM01161">
    <property type="entry name" value="DUF1767"/>
    <property type="match status" value="1"/>
</dbReference>
<comment type="function">
    <text evidence="12">Scaffolding protein that specifically recognizes and binds dimethylarginine-containing proteins. Plays a role in the regulation of translation of target mRNAs by binding Arg/Gly-rich motifs (GAR) in dimethylarginine-containing proteins. In nucleus, acts as a coactivator: recognizes and binds asymmetric dimethylation on the core histone tails associated with transcriptional activation (H3R17me2a and H4R3me2a) and recruits proteins at these arginine-methylated loci. In cytoplasm, acts as an antiviral factor that participates in the assembly of stress granules together with G3BP1.</text>
</comment>
<keyword evidence="7" id="KW-0507">mRNA processing</keyword>
<dbReference type="Gene3D" id="2.30.30.140">
    <property type="match status" value="1"/>
</dbReference>
<evidence type="ECO:0000313" key="19">
    <source>
        <dbReference type="Ensembl" id="ENSSAUP00010055048.1"/>
    </source>
</evidence>
<gene>
    <name evidence="19" type="primary">TDRD3</name>
    <name evidence="19" type="synonym">tdrd3</name>
</gene>
<feature type="compositionally biased region" description="Basic and acidic residues" evidence="16">
    <location>
        <begin position="834"/>
        <end position="844"/>
    </location>
</feature>
<dbReference type="Ensembl" id="ENSSAUT00010057838.1">
    <property type="protein sequence ID" value="ENSSAUP00010055048.1"/>
    <property type="gene ID" value="ENSSAUG00010022647.1"/>
</dbReference>
<evidence type="ECO:0000256" key="14">
    <source>
        <dbReference type="ARBA" id="ARBA00041083"/>
    </source>
</evidence>
<dbReference type="Pfam" id="PF08585">
    <property type="entry name" value="RMI1_N_C"/>
    <property type="match status" value="1"/>
</dbReference>
<dbReference type="GO" id="GO:0005737">
    <property type="term" value="C:cytoplasm"/>
    <property type="evidence" value="ECO:0007669"/>
    <property type="project" value="UniProtKB-SubCell"/>
</dbReference>
<dbReference type="Gene3D" id="2.40.50.770">
    <property type="entry name" value="RecQ-mediated genome instability protein Rmi1, C-terminal domain"/>
    <property type="match status" value="1"/>
</dbReference>
<evidence type="ECO:0000256" key="4">
    <source>
        <dbReference type="ARBA" id="ARBA00005371"/>
    </source>
</evidence>
<dbReference type="GO" id="GO:0006325">
    <property type="term" value="P:chromatin organization"/>
    <property type="evidence" value="ECO:0007669"/>
    <property type="project" value="UniProtKB-KW"/>
</dbReference>
<feature type="compositionally biased region" description="Basic and acidic residues" evidence="16">
    <location>
        <begin position="495"/>
        <end position="516"/>
    </location>
</feature>
<evidence type="ECO:0000256" key="12">
    <source>
        <dbReference type="ARBA" id="ARBA00035105"/>
    </source>
</evidence>